<dbReference type="RefSeq" id="XP_025561016.1">
    <property type="nucleotide sequence ID" value="XM_025713127.1"/>
</dbReference>
<proteinExistence type="predicted"/>
<dbReference type="GeneID" id="37217719"/>
<dbReference type="EMBL" id="KZ821630">
    <property type="protein sequence ID" value="PYH67222.1"/>
    <property type="molecule type" value="Genomic_DNA"/>
</dbReference>
<evidence type="ECO:0000256" key="1">
    <source>
        <dbReference type="SAM" id="MobiDB-lite"/>
    </source>
</evidence>
<sequence>MAHASCPWMARVVSDSPPDEGYFGSTDKTAFLDRQALFSWPQIPNYWILTLSYAGTVFPRTGNDRSILHRVPRLQRYLQGTKVPQTMTGRPFSGDPSAYPSILQLPETGHNS</sequence>
<keyword evidence="3" id="KW-1185">Reference proteome</keyword>
<gene>
    <name evidence="2" type="ORF">BO88DRAFT_78189</name>
</gene>
<evidence type="ECO:0000313" key="2">
    <source>
        <dbReference type="EMBL" id="PYH67222.1"/>
    </source>
</evidence>
<evidence type="ECO:0000313" key="3">
    <source>
        <dbReference type="Proteomes" id="UP000248405"/>
    </source>
</evidence>
<organism evidence="2 3">
    <name type="scientific">Aspergillus vadensis (strain CBS 113365 / IMI 142717 / IBT 24658)</name>
    <dbReference type="NCBI Taxonomy" id="1448311"/>
    <lineage>
        <taxon>Eukaryota</taxon>
        <taxon>Fungi</taxon>
        <taxon>Dikarya</taxon>
        <taxon>Ascomycota</taxon>
        <taxon>Pezizomycotina</taxon>
        <taxon>Eurotiomycetes</taxon>
        <taxon>Eurotiomycetidae</taxon>
        <taxon>Eurotiales</taxon>
        <taxon>Aspergillaceae</taxon>
        <taxon>Aspergillus</taxon>
        <taxon>Aspergillus subgen. Circumdati</taxon>
    </lineage>
</organism>
<reference evidence="2" key="1">
    <citation type="submission" date="2016-12" db="EMBL/GenBank/DDBJ databases">
        <title>The genomes of Aspergillus section Nigri reveals drivers in fungal speciation.</title>
        <authorList>
            <consortium name="DOE Joint Genome Institute"/>
            <person name="Vesth T.C."/>
            <person name="Nybo J."/>
            <person name="Theobald S."/>
            <person name="Brandl J."/>
            <person name="Frisvad J.C."/>
            <person name="Nielsen K.F."/>
            <person name="Lyhne E.K."/>
            <person name="Kogle M.E."/>
            <person name="Kuo A."/>
            <person name="Riley R."/>
            <person name="Clum A."/>
            <person name="Nolan M."/>
            <person name="Lipzen A."/>
            <person name="Salamov A."/>
            <person name="Henrissat B."/>
            <person name="Wiebenga A."/>
            <person name="De Vries R.P."/>
            <person name="Grigoriev I.V."/>
            <person name="Mortensen U.H."/>
            <person name="Andersen M.R."/>
            <person name="Baker S.E."/>
        </authorList>
    </citation>
    <scope>NUCLEOTIDE SEQUENCE [LARGE SCALE GENOMIC DNA]</scope>
    <source>
        <strain evidence="2">CBS 113365</strain>
    </source>
</reference>
<dbReference type="Proteomes" id="UP000248405">
    <property type="component" value="Unassembled WGS sequence"/>
</dbReference>
<dbReference type="AlphaFoldDB" id="A0A319CFV8"/>
<name>A0A319CFV8_ASPVC</name>
<accession>A0A319CFV8</accession>
<protein>
    <submittedName>
        <fullName evidence="2">Uncharacterized protein</fullName>
    </submittedName>
</protein>
<feature type="region of interest" description="Disordered" evidence="1">
    <location>
        <begin position="84"/>
        <end position="112"/>
    </location>
</feature>